<name>A0A7X1B4E8_9BACT</name>
<gene>
    <name evidence="3" type="ORF">H5P27_05260</name>
</gene>
<keyword evidence="4" id="KW-1185">Reference proteome</keyword>
<dbReference type="InterPro" id="IPR011059">
    <property type="entry name" value="Metal-dep_hydrolase_composite"/>
</dbReference>
<dbReference type="RefSeq" id="WP_185659324.1">
    <property type="nucleotide sequence ID" value="NZ_CAWPOO010000006.1"/>
</dbReference>
<dbReference type="Gene3D" id="2.30.40.10">
    <property type="entry name" value="Urease, subunit C, domain 1"/>
    <property type="match status" value="1"/>
</dbReference>
<dbReference type="GO" id="GO:0016810">
    <property type="term" value="F:hydrolase activity, acting on carbon-nitrogen (but not peptide) bonds"/>
    <property type="evidence" value="ECO:0007669"/>
    <property type="project" value="InterPro"/>
</dbReference>
<dbReference type="PANTHER" id="PTHR43794:SF11">
    <property type="entry name" value="AMIDOHYDROLASE-RELATED DOMAIN-CONTAINING PROTEIN"/>
    <property type="match status" value="1"/>
</dbReference>
<dbReference type="CDD" id="cd01298">
    <property type="entry name" value="ATZ_TRZ_like"/>
    <property type="match status" value="1"/>
</dbReference>
<dbReference type="Gene3D" id="3.20.20.140">
    <property type="entry name" value="Metal-dependent hydrolases"/>
    <property type="match status" value="1"/>
</dbReference>
<sequence length="452" mass="49730">MSSLLVENIDFLVLADKEQTVLSDAWILAKEGFIDSFGTGPSPVVEQSVTKLSGRGKILTPGFVNTHHHLYQNMARAYTPGNNLPLLPWLAHMNKLWKAFREDDLHACTRLGLAELMMSGATTIADHHYVFPEGAKDMTLAQFDAASLMGVRFQASRGSMNVKSDLISSWALQDEDAILADTESLIQSEHDSSHGSFRQIIVAPCAATSCSASLLEKSAELAKKYKVGLHTHCGETVAENDFSIEKFGMRPLAYLLDRGWDYDRVWLAHGIHFEDSELSQMAEYGIGVAHCPNANMRLGSGICRVPELIEKGIKVGVGVDGSASNDSGHMLAELRQAMYLARVKYGAEAMSALDTIDLGTWRAAELMGRRDIGKIESGMCADFALFPAEDLYSNGAENPVDALLICHAREVTDLVVGGEIRIRDHEFVDLDLAALRQEHHQRADRVREKAFI</sequence>
<dbReference type="AlphaFoldDB" id="A0A7X1B4E8"/>
<feature type="domain" description="Amidohydrolase-related" evidence="2">
    <location>
        <begin position="58"/>
        <end position="388"/>
    </location>
</feature>
<evidence type="ECO:0000313" key="3">
    <source>
        <dbReference type="EMBL" id="MBC2605446.1"/>
    </source>
</evidence>
<dbReference type="SUPFAM" id="SSF51338">
    <property type="entry name" value="Composite domain of metallo-dependent hydrolases"/>
    <property type="match status" value="1"/>
</dbReference>
<protein>
    <submittedName>
        <fullName evidence="3">Amidohydrolase family protein</fullName>
    </submittedName>
</protein>
<accession>A0A7X1B4E8</accession>
<dbReference type="PANTHER" id="PTHR43794">
    <property type="entry name" value="AMINOHYDROLASE SSNA-RELATED"/>
    <property type="match status" value="1"/>
</dbReference>
<dbReference type="Proteomes" id="UP000526501">
    <property type="component" value="Unassembled WGS sequence"/>
</dbReference>
<dbReference type="InterPro" id="IPR050287">
    <property type="entry name" value="MTA/SAH_deaminase"/>
</dbReference>
<dbReference type="EMBL" id="JACHVC010000006">
    <property type="protein sequence ID" value="MBC2605446.1"/>
    <property type="molecule type" value="Genomic_DNA"/>
</dbReference>
<dbReference type="Pfam" id="PF01979">
    <property type="entry name" value="Amidohydro_1"/>
    <property type="match status" value="1"/>
</dbReference>
<keyword evidence="1 3" id="KW-0378">Hydrolase</keyword>
<evidence type="ECO:0000256" key="1">
    <source>
        <dbReference type="ARBA" id="ARBA00022801"/>
    </source>
</evidence>
<dbReference type="InterPro" id="IPR006680">
    <property type="entry name" value="Amidohydro-rel"/>
</dbReference>
<reference evidence="3 4" key="1">
    <citation type="submission" date="2020-07" db="EMBL/GenBank/DDBJ databases">
        <authorList>
            <person name="Feng X."/>
        </authorList>
    </citation>
    <scope>NUCLEOTIDE SEQUENCE [LARGE SCALE GENOMIC DNA]</scope>
    <source>
        <strain evidence="3 4">JCM23202</strain>
    </source>
</reference>
<dbReference type="SUPFAM" id="SSF51556">
    <property type="entry name" value="Metallo-dependent hydrolases"/>
    <property type="match status" value="1"/>
</dbReference>
<evidence type="ECO:0000259" key="2">
    <source>
        <dbReference type="Pfam" id="PF01979"/>
    </source>
</evidence>
<evidence type="ECO:0000313" key="4">
    <source>
        <dbReference type="Proteomes" id="UP000526501"/>
    </source>
</evidence>
<proteinExistence type="predicted"/>
<dbReference type="InterPro" id="IPR032466">
    <property type="entry name" value="Metal_Hydrolase"/>
</dbReference>
<comment type="caution">
    <text evidence="3">The sequence shown here is derived from an EMBL/GenBank/DDBJ whole genome shotgun (WGS) entry which is preliminary data.</text>
</comment>
<organism evidence="3 4">
    <name type="scientific">Pelagicoccus albus</name>
    <dbReference type="NCBI Taxonomy" id="415222"/>
    <lineage>
        <taxon>Bacteria</taxon>
        <taxon>Pseudomonadati</taxon>
        <taxon>Verrucomicrobiota</taxon>
        <taxon>Opitutia</taxon>
        <taxon>Puniceicoccales</taxon>
        <taxon>Pelagicoccaceae</taxon>
        <taxon>Pelagicoccus</taxon>
    </lineage>
</organism>